<dbReference type="Gene3D" id="1.25.40.10">
    <property type="entry name" value="Tetratricopeptide repeat domain"/>
    <property type="match status" value="4"/>
</dbReference>
<feature type="repeat" description="PPR" evidence="3">
    <location>
        <begin position="383"/>
        <end position="417"/>
    </location>
</feature>
<dbReference type="OrthoDB" id="185373at2759"/>
<feature type="repeat" description="PPR" evidence="3">
    <location>
        <begin position="133"/>
        <end position="167"/>
    </location>
</feature>
<sequence length="484" mass="52788">MAFSTIPRSLFSFLPNSFETPFPYLSVPRLLSTAAAAAELCHLLRSNSSLPAIERVLSRSQTKLDPSIVQSVLRQSSDRVLALRFFVWAGLQPRHRHSAAAYAAASDSLQIPRRPQALTHLLDSYRAADAPVSLKTFKILLNLCRHANLPDEALALLRRMPEFDCRPDTSSYNTVLRLLADSGRGEIGAALLEEMAMARASPDMVTYVTAVRGLCAVAKIEAAQGLVARMRANGCVPNVVVYTALLDGACSCGDLVAAMRLLDEMESELDDGCAPNAVTYTCLIKCLCEKGQGRLEEALEILDRMGRRGCPPNRVTVGTIVNGFCAQGKFGGAYELIERVVGEGSVSSEDCYSLLVGCLLRVGNVQEAEDLMTRMLEKGISPSGVACNSLLRELCNRRQFMDGYNWFQKMEEKGLACVDSDVCALLLVGLHEKGHSTETSILGRKLVERGIHMEAFSVDGVVEVLQKFSEGDLTTQSMITTEPR</sequence>
<name>A0A8B7BIS3_PHODC</name>
<evidence type="ECO:0000313" key="4">
    <source>
        <dbReference type="Proteomes" id="UP000228380"/>
    </source>
</evidence>
<dbReference type="PROSITE" id="PS51375">
    <property type="entry name" value="PPR"/>
    <property type="match status" value="7"/>
</dbReference>
<dbReference type="RefSeq" id="XP_038984584.1">
    <property type="nucleotide sequence ID" value="XM_039128656.1"/>
</dbReference>
<dbReference type="KEGG" id="pda:103697691"/>
<dbReference type="AlphaFoldDB" id="A0A8B7BIS3"/>
<evidence type="ECO:0000313" key="5">
    <source>
        <dbReference type="RefSeq" id="XP_008777828.4"/>
    </source>
</evidence>
<evidence type="ECO:0000256" key="2">
    <source>
        <dbReference type="ARBA" id="ARBA00022737"/>
    </source>
</evidence>
<dbReference type="Proteomes" id="UP000228380">
    <property type="component" value="Chromosome 8"/>
</dbReference>
<dbReference type="Pfam" id="PF01535">
    <property type="entry name" value="PPR"/>
    <property type="match status" value="3"/>
</dbReference>
<dbReference type="PANTHER" id="PTHR47447:SF28">
    <property type="entry name" value="PENTACOTRIPEPTIDE-REPEAT REGION OF PRORP DOMAIN-CONTAINING PROTEIN"/>
    <property type="match status" value="1"/>
</dbReference>
<dbReference type="NCBIfam" id="TIGR00756">
    <property type="entry name" value="PPR"/>
    <property type="match status" value="6"/>
</dbReference>
<feature type="repeat" description="PPR" evidence="3">
    <location>
        <begin position="276"/>
        <end position="312"/>
    </location>
</feature>
<keyword evidence="4" id="KW-1185">Reference proteome</keyword>
<reference evidence="5 6" key="2">
    <citation type="submission" date="2025-04" db="UniProtKB">
        <authorList>
            <consortium name="RefSeq"/>
        </authorList>
    </citation>
    <scope>IDENTIFICATION</scope>
    <source>
        <tissue evidence="5 6">Young leaves</tissue>
    </source>
</reference>
<dbReference type="RefSeq" id="XP_008777828.4">
    <property type="nucleotide sequence ID" value="XM_008779606.4"/>
</dbReference>
<dbReference type="InterPro" id="IPR002885">
    <property type="entry name" value="PPR_rpt"/>
</dbReference>
<gene>
    <name evidence="5 6" type="primary">LOC103697691</name>
</gene>
<comment type="similarity">
    <text evidence="1">Belongs to the PPR family. P subfamily.</text>
</comment>
<keyword evidence="2" id="KW-0677">Repeat</keyword>
<dbReference type="Pfam" id="PF13041">
    <property type="entry name" value="PPR_2"/>
    <property type="match status" value="3"/>
</dbReference>
<feature type="repeat" description="PPR" evidence="3">
    <location>
        <begin position="168"/>
        <end position="202"/>
    </location>
</feature>
<evidence type="ECO:0000313" key="6">
    <source>
        <dbReference type="RefSeq" id="XP_038984584.1"/>
    </source>
</evidence>
<dbReference type="GeneID" id="103697691"/>
<feature type="repeat" description="PPR" evidence="3">
    <location>
        <begin position="203"/>
        <end position="237"/>
    </location>
</feature>
<accession>A0A8B7BIS3</accession>
<proteinExistence type="inferred from homology"/>
<feature type="repeat" description="PPR" evidence="3">
    <location>
        <begin position="238"/>
        <end position="268"/>
    </location>
</feature>
<dbReference type="InterPro" id="IPR011990">
    <property type="entry name" value="TPR-like_helical_dom_sf"/>
</dbReference>
<dbReference type="PANTHER" id="PTHR47447">
    <property type="entry name" value="OS03G0856100 PROTEIN"/>
    <property type="match status" value="1"/>
</dbReference>
<feature type="repeat" description="PPR" evidence="3">
    <location>
        <begin position="348"/>
        <end position="382"/>
    </location>
</feature>
<evidence type="ECO:0000256" key="1">
    <source>
        <dbReference type="ARBA" id="ARBA00007626"/>
    </source>
</evidence>
<reference evidence="4" key="1">
    <citation type="journal article" date="2019" name="Nat. Commun.">
        <title>Genome-wide association mapping of date palm fruit traits.</title>
        <authorList>
            <person name="Hazzouri K.M."/>
            <person name="Gros-Balthazard M."/>
            <person name="Flowers J.M."/>
            <person name="Copetti D."/>
            <person name="Lemansour A."/>
            <person name="Lebrun M."/>
            <person name="Masmoudi K."/>
            <person name="Ferrand S."/>
            <person name="Dhar M.I."/>
            <person name="Fresquez Z.A."/>
            <person name="Rosas U."/>
            <person name="Zhang J."/>
            <person name="Talag J."/>
            <person name="Lee S."/>
            <person name="Kudrna D."/>
            <person name="Powell R.F."/>
            <person name="Leitch I.J."/>
            <person name="Krueger R.R."/>
            <person name="Wing R.A."/>
            <person name="Amiri K.M.A."/>
            <person name="Purugganan M.D."/>
        </authorList>
    </citation>
    <scope>NUCLEOTIDE SEQUENCE [LARGE SCALE GENOMIC DNA]</scope>
    <source>
        <strain evidence="4">cv. Khalas</strain>
    </source>
</reference>
<protein>
    <submittedName>
        <fullName evidence="5 6">Pentatricopeptide repeat-containing protein At5g47360</fullName>
    </submittedName>
</protein>
<evidence type="ECO:0000256" key="3">
    <source>
        <dbReference type="PROSITE-ProRule" id="PRU00708"/>
    </source>
</evidence>
<organism evidence="4 5">
    <name type="scientific">Phoenix dactylifera</name>
    <name type="common">Date palm</name>
    <dbReference type="NCBI Taxonomy" id="42345"/>
    <lineage>
        <taxon>Eukaryota</taxon>
        <taxon>Viridiplantae</taxon>
        <taxon>Streptophyta</taxon>
        <taxon>Embryophyta</taxon>
        <taxon>Tracheophyta</taxon>
        <taxon>Spermatophyta</taxon>
        <taxon>Magnoliopsida</taxon>
        <taxon>Liliopsida</taxon>
        <taxon>Arecaceae</taxon>
        <taxon>Coryphoideae</taxon>
        <taxon>Phoeniceae</taxon>
        <taxon>Phoenix</taxon>
    </lineage>
</organism>